<dbReference type="InterPro" id="IPR057218">
    <property type="entry name" value="DUF7896"/>
</dbReference>
<sequence>MIRHQSHSALPSRPQWVDDAMLRSHSSTAAIDTTAAASPCIPSFPGTAPANFSDDGSSSYSLSNADEYSVVDFKQSMLPVCDVTEYSPLEYIHAMEDTSSGATQSCWADNPTEQFAAQFEVSQFGCTPLMTMEMKMQSLPLSRTSTALELTDASPLSSEMTRDNSWNTSTTSGADLTMVRSDSSFSNISDFNFTAEQPPLGCSDVPLFSHVDVFGEEQSSLAQFSSPMTGVSPHQSPLSFTPCNNVQSRNTAQRNDAGNPTQSRLSLRHQEQLMQSSRPIAAKVANDQKPVTIKEASDHRMMRITSRDGHSKEVAEITKVPYIRPSYPKLQCDLCNEYPDGFRGEHEIRRHKERVHSTRRRVWVTIDASPDGKFLANCKHCTGGKKYHAYYNCAAHLRRAHFNPRKRGRKSKRDEKRGGKGGGDWPKMDLLKSQWMKEIYETVDPVEERNDGVEGESSPLEMGEAYPSQSSDDMLDTVQFDVDFGMVPEAAAGYGFSNTYPFDPSVPDMSAGYFATTEDPYCFPWRGL</sequence>
<feature type="region of interest" description="Disordered" evidence="1">
    <location>
        <begin position="402"/>
        <end position="425"/>
    </location>
</feature>
<evidence type="ECO:0000313" key="3">
    <source>
        <dbReference type="EMBL" id="KAF1813637.1"/>
    </source>
</evidence>
<dbReference type="AlphaFoldDB" id="A0A6G1G6D9"/>
<evidence type="ECO:0000259" key="2">
    <source>
        <dbReference type="Pfam" id="PF25438"/>
    </source>
</evidence>
<dbReference type="PANTHER" id="PTHR42031">
    <property type="entry name" value="KEY LIME PATHOGENICITY PROTEIN"/>
    <property type="match status" value="1"/>
</dbReference>
<dbReference type="EMBL" id="ML975154">
    <property type="protein sequence ID" value="KAF1813637.1"/>
    <property type="molecule type" value="Genomic_DNA"/>
</dbReference>
<evidence type="ECO:0000313" key="5">
    <source>
        <dbReference type="RefSeq" id="XP_033535268.1"/>
    </source>
</evidence>
<feature type="compositionally biased region" description="Basic residues" evidence="1">
    <location>
        <begin position="402"/>
        <end position="411"/>
    </location>
</feature>
<keyword evidence="4" id="KW-1185">Reference proteome</keyword>
<reference evidence="5" key="2">
    <citation type="submission" date="2020-04" db="EMBL/GenBank/DDBJ databases">
        <authorList>
            <consortium name="NCBI Genome Project"/>
        </authorList>
    </citation>
    <scope>NUCLEOTIDE SEQUENCE</scope>
    <source>
        <strain evidence="5">CBS 781.70</strain>
    </source>
</reference>
<organism evidence="3">
    <name type="scientific">Eremomyces bilateralis CBS 781.70</name>
    <dbReference type="NCBI Taxonomy" id="1392243"/>
    <lineage>
        <taxon>Eukaryota</taxon>
        <taxon>Fungi</taxon>
        <taxon>Dikarya</taxon>
        <taxon>Ascomycota</taxon>
        <taxon>Pezizomycotina</taxon>
        <taxon>Dothideomycetes</taxon>
        <taxon>Dothideomycetes incertae sedis</taxon>
        <taxon>Eremomycetales</taxon>
        <taxon>Eremomycetaceae</taxon>
        <taxon>Eremomyces</taxon>
    </lineage>
</organism>
<feature type="region of interest" description="Disordered" evidence="1">
    <location>
        <begin position="224"/>
        <end position="265"/>
    </location>
</feature>
<protein>
    <recommendedName>
        <fullName evidence="2">DUF7896 domain-containing protein</fullName>
    </recommendedName>
</protein>
<accession>A0A6G1G6D9</accession>
<feature type="domain" description="DUF7896" evidence="2">
    <location>
        <begin position="360"/>
        <end position="439"/>
    </location>
</feature>
<dbReference type="Pfam" id="PF25438">
    <property type="entry name" value="DUF7896"/>
    <property type="match status" value="1"/>
</dbReference>
<evidence type="ECO:0000256" key="1">
    <source>
        <dbReference type="SAM" id="MobiDB-lite"/>
    </source>
</evidence>
<dbReference type="RefSeq" id="XP_033535268.1">
    <property type="nucleotide sequence ID" value="XM_033679143.1"/>
</dbReference>
<proteinExistence type="predicted"/>
<evidence type="ECO:0000313" key="4">
    <source>
        <dbReference type="Proteomes" id="UP000504638"/>
    </source>
</evidence>
<reference evidence="5" key="3">
    <citation type="submission" date="2025-04" db="UniProtKB">
        <authorList>
            <consortium name="RefSeq"/>
        </authorList>
    </citation>
    <scope>IDENTIFICATION</scope>
    <source>
        <strain evidence="5">CBS 781.70</strain>
    </source>
</reference>
<name>A0A6G1G6D9_9PEZI</name>
<dbReference type="PANTHER" id="PTHR42031:SF1">
    <property type="entry name" value="KEY LIME PATHOGENICITY PROTEIN"/>
    <property type="match status" value="1"/>
</dbReference>
<dbReference type="OrthoDB" id="5377599at2759"/>
<gene>
    <name evidence="3 5" type="ORF">P152DRAFT_457014</name>
</gene>
<feature type="region of interest" description="Disordered" evidence="1">
    <location>
        <begin position="447"/>
        <end position="468"/>
    </location>
</feature>
<dbReference type="GeneID" id="54419713"/>
<reference evidence="3 5" key="1">
    <citation type="submission" date="2020-01" db="EMBL/GenBank/DDBJ databases">
        <authorList>
            <consortium name="DOE Joint Genome Institute"/>
            <person name="Haridas S."/>
            <person name="Albert R."/>
            <person name="Binder M."/>
            <person name="Bloem J."/>
            <person name="Labutti K."/>
            <person name="Salamov A."/>
            <person name="Andreopoulos B."/>
            <person name="Baker S.E."/>
            <person name="Barry K."/>
            <person name="Bills G."/>
            <person name="Bluhm B.H."/>
            <person name="Cannon C."/>
            <person name="Castanera R."/>
            <person name="Culley D.E."/>
            <person name="Daum C."/>
            <person name="Ezra D."/>
            <person name="Gonzalez J.B."/>
            <person name="Henrissat B."/>
            <person name="Kuo A."/>
            <person name="Liang C."/>
            <person name="Lipzen A."/>
            <person name="Lutzoni F."/>
            <person name="Magnuson J."/>
            <person name="Mondo S."/>
            <person name="Nolan M."/>
            <person name="Ohm R."/>
            <person name="Pangilinan J."/>
            <person name="Park H.-J."/>
            <person name="Ramirez L."/>
            <person name="Alfaro M."/>
            <person name="Sun H."/>
            <person name="Tritt A."/>
            <person name="Yoshinaga Y."/>
            <person name="Zwiers L.-H."/>
            <person name="Turgeon B.G."/>
            <person name="Goodwin S.B."/>
            <person name="Spatafora J.W."/>
            <person name="Crous P.W."/>
            <person name="Grigoriev I.V."/>
        </authorList>
    </citation>
    <scope>NUCLEOTIDE SEQUENCE</scope>
    <source>
        <strain evidence="3 5">CBS 781.70</strain>
    </source>
</reference>
<dbReference type="Proteomes" id="UP000504638">
    <property type="component" value="Unplaced"/>
</dbReference>